<dbReference type="Proteomes" id="UP000191154">
    <property type="component" value="Unassembled WGS sequence"/>
</dbReference>
<keyword evidence="1" id="KW-0472">Membrane</keyword>
<evidence type="ECO:0000313" key="3">
    <source>
        <dbReference type="EMBL" id="OOM14590.1"/>
    </source>
</evidence>
<dbReference type="EMBL" id="LZYZ01000002">
    <property type="protein sequence ID" value="OOM14590.1"/>
    <property type="molecule type" value="Genomic_DNA"/>
</dbReference>
<dbReference type="STRING" id="169679.CSACC_19870"/>
<evidence type="ECO:0000313" key="4">
    <source>
        <dbReference type="Proteomes" id="UP000191154"/>
    </source>
</evidence>
<keyword evidence="1" id="KW-1133">Transmembrane helix</keyword>
<organism evidence="3 4">
    <name type="scientific">Clostridium saccharobutylicum</name>
    <dbReference type="NCBI Taxonomy" id="169679"/>
    <lineage>
        <taxon>Bacteria</taxon>
        <taxon>Bacillati</taxon>
        <taxon>Bacillota</taxon>
        <taxon>Clostridia</taxon>
        <taxon>Eubacteriales</taxon>
        <taxon>Clostridiaceae</taxon>
        <taxon>Clostridium</taxon>
    </lineage>
</organism>
<keyword evidence="1" id="KW-0812">Transmembrane</keyword>
<evidence type="ECO:0000256" key="1">
    <source>
        <dbReference type="SAM" id="Phobius"/>
    </source>
</evidence>
<dbReference type="Pfam" id="PF13786">
    <property type="entry name" value="DUF4179"/>
    <property type="match status" value="1"/>
</dbReference>
<reference evidence="3 4" key="1">
    <citation type="submission" date="2016-05" db="EMBL/GenBank/DDBJ databases">
        <title>Microbial solvent formation.</title>
        <authorList>
            <person name="Poehlein A."/>
            <person name="Montoya Solano J.D."/>
            <person name="Flitsch S."/>
            <person name="Krabben P."/>
            <person name="Duerre P."/>
            <person name="Daniel R."/>
        </authorList>
    </citation>
    <scope>NUCLEOTIDE SEQUENCE [LARGE SCALE GENOMIC DNA]</scope>
    <source>
        <strain evidence="3 4">L1-8</strain>
    </source>
</reference>
<comment type="caution">
    <text evidence="3">The sequence shown here is derived from an EMBL/GenBank/DDBJ whole genome shotgun (WGS) entry which is preliminary data.</text>
</comment>
<protein>
    <recommendedName>
        <fullName evidence="2">DUF4179 domain-containing protein</fullName>
    </recommendedName>
</protein>
<feature type="transmembrane region" description="Helical" evidence="1">
    <location>
        <begin position="44"/>
        <end position="62"/>
    </location>
</feature>
<feature type="domain" description="DUF4179" evidence="2">
    <location>
        <begin position="40"/>
        <end position="124"/>
    </location>
</feature>
<accession>A0A1S8NDT2</accession>
<dbReference type="InterPro" id="IPR025436">
    <property type="entry name" value="DUF4179"/>
</dbReference>
<dbReference type="AlphaFoldDB" id="A0A1S8NDT2"/>
<proteinExistence type="predicted"/>
<gene>
    <name evidence="3" type="ORF">CLOSAC_14700</name>
</gene>
<dbReference type="RefSeq" id="WP_139355214.1">
    <property type="nucleotide sequence ID" value="NZ_LZYZ01000002.1"/>
</dbReference>
<evidence type="ECO:0000259" key="2">
    <source>
        <dbReference type="Pfam" id="PF13786"/>
    </source>
</evidence>
<sequence length="341" mass="38265">MEDNFEKQLNKILNEEKEIPSVVRISLDSTYDRIRAMPKKKNRVVGKIAAAVCCVVILGSMVTNESVRAGIKTFFDFNDRGVEKAINEGAINENSSSACDNGVEVTLDSYFADSNKIGLSIMLKFNDSKILKGIDKVSLDYRIKNGDGKYIEEFIPDTKLLKGKKQYISNVNDRNSKIDLENNEVQYDVILESEEGAIPKLENAVVEVESVKFFKNYKKVKDIDGIWNLELNGGKSNDINPVEYKAVNNTSKIEIISAKSSPTSFNITFSVDGECIDEKEFMIKDIKLVDENGKEYQSNGYSSELKNNKTIISTNFSLSSYEDLDKLKLVVSSMGEVELEK</sequence>
<name>A0A1S8NDT2_CLOSA</name>